<proteinExistence type="predicted"/>
<evidence type="ECO:0000256" key="1">
    <source>
        <dbReference type="SAM" id="MobiDB-lite"/>
    </source>
</evidence>
<name>A0A6M3IK00_9ZZZZ</name>
<reference evidence="2" key="1">
    <citation type="submission" date="2020-03" db="EMBL/GenBank/DDBJ databases">
        <title>The deep terrestrial virosphere.</title>
        <authorList>
            <person name="Holmfeldt K."/>
            <person name="Nilsson E."/>
            <person name="Simone D."/>
            <person name="Lopez-Fernandez M."/>
            <person name="Wu X."/>
            <person name="de Brujin I."/>
            <person name="Lundin D."/>
            <person name="Andersson A."/>
            <person name="Bertilsson S."/>
            <person name="Dopson M."/>
        </authorList>
    </citation>
    <scope>NUCLEOTIDE SEQUENCE</scope>
    <source>
        <strain evidence="2">MM415B01649</strain>
    </source>
</reference>
<feature type="region of interest" description="Disordered" evidence="1">
    <location>
        <begin position="546"/>
        <end position="570"/>
    </location>
</feature>
<accession>A0A6M3IK00</accession>
<dbReference type="AlphaFoldDB" id="A0A6M3IK00"/>
<dbReference type="EMBL" id="MT141271">
    <property type="protein sequence ID" value="QJA57397.1"/>
    <property type="molecule type" value="Genomic_DNA"/>
</dbReference>
<evidence type="ECO:0008006" key="3">
    <source>
        <dbReference type="Google" id="ProtNLM"/>
    </source>
</evidence>
<sequence>MPKKEDIISKDLGRLRTFWQPRTDRIKEMYQLRRLTDENKKKDHESVVSNDPATFLRLATHLISFMQPIFRIPLTDDEQQRTQSGKSERALVSLWRERDAVERKRGRQAWRRQLADLILTTGWYAVLATVVKEKGGSPKFLAEIWNPNNVFQEWDDDGLATCIHAYSTTWEAADKKARGHDKEIPPRQRMTSWGSVGFATIIDWWKKEEGVVKHGLKIGNSLIIDPETVSPFEEIPIITGPVLGEAGWGGYDLSDTDWKKYYGQSLFEPNFELYKKQNQWMSWHQNLIKEFAYPLTKDTSTGGREVVTAEDIRAGKLIHLAPGQDVTRERPPGVPQGSEMVLGTYTGQIQRGSFPWVMYGSTPFRMSGTALNQLLQTAHTVVGPFHEALRAIISDVSFIWLSEYKRQKMKGVSISGKRLVGENIGSFFQEEFSPADVPDALFVDAEIKLATPSDLMERISIARVAKPQGDLLDLTTILDELLEQQDPVRIQERIAEGRMNESEILQRIILLRKMKAKVAALRIAGDNEGATLLDQFVTNMLNEMQPRQQGATPPERLATPGAMGQTSESRRLAQYIEGQGASPQYVASQQELNQYRGVE</sequence>
<evidence type="ECO:0000313" key="2">
    <source>
        <dbReference type="EMBL" id="QJA57397.1"/>
    </source>
</evidence>
<organism evidence="2">
    <name type="scientific">viral metagenome</name>
    <dbReference type="NCBI Taxonomy" id="1070528"/>
    <lineage>
        <taxon>unclassified sequences</taxon>
        <taxon>metagenomes</taxon>
        <taxon>organismal metagenomes</taxon>
    </lineage>
</organism>
<protein>
    <recommendedName>
        <fullName evidence="3">Portal protein</fullName>
    </recommendedName>
</protein>
<gene>
    <name evidence="2" type="ORF">MM415B01649_0004</name>
</gene>